<name>A0ABT8YDX8_9SPHN</name>
<keyword evidence="2" id="KW-1133">Transmembrane helix</keyword>
<dbReference type="Proteomes" id="UP001169764">
    <property type="component" value="Unassembled WGS sequence"/>
</dbReference>
<accession>A0ABT8YDX8</accession>
<protein>
    <submittedName>
        <fullName evidence="3">Uncharacterized protein</fullName>
    </submittedName>
</protein>
<feature type="transmembrane region" description="Helical" evidence="2">
    <location>
        <begin position="219"/>
        <end position="236"/>
    </location>
</feature>
<feature type="transmembrane region" description="Helical" evidence="2">
    <location>
        <begin position="172"/>
        <end position="199"/>
    </location>
</feature>
<keyword evidence="4" id="KW-1185">Reference proteome</keyword>
<feature type="transmembrane region" description="Helical" evidence="2">
    <location>
        <begin position="270"/>
        <end position="294"/>
    </location>
</feature>
<sequence length="549" mass="61520">MFRPALPPSLPPKGWWNSGWFLILMVLAAAIPLIWPGMPPLTDLPGHMGRYRVEISDPASPLRQLYYGYEWRFLANLGVDIAILPMARLFGLELGLKLIVLTIPPLMAAGLLWTAREAHGRVTPPALFALPLTYSFPFIWGFLNFSFSMALALNAFALWLRLGRQGRFSLRAWLFVPIGILLTVAHIFGWAVLCLLAFAAEVVRQRDRGTVVWRSLWNGGWACISLAPPILLLLAWRMASGAADGVTENADFFYWRAKYIYLLSALRAQWMVLDIACVYLLWGLIAFGLGGVWVRMNRTLGIASLVLMIAYALLPRILLNSAYADMRLAPYVIAIGTIALTLKSSVRWQSAAVAGAATFFYAGRLLLLTLNFAQHDAANARQLEALDHIRPYSRVFVQASLQCLGQWETTRMDHLGSMAIVRRGAFMNGQWADPGAQLLVLKYVPPDDYDKDPSQILRPYRCRQADAKTYPEAVNALPRGAFDYVWLINLPKGIWASFPGLMPIWTGEKAGILYKVMPEHRFLPMPNLPKVKKRKKGLGSDPTDRPEKP</sequence>
<feature type="region of interest" description="Disordered" evidence="1">
    <location>
        <begin position="527"/>
        <end position="549"/>
    </location>
</feature>
<organism evidence="3 4">
    <name type="scientific">Sphingomonas natans</name>
    <dbReference type="NCBI Taxonomy" id="3063330"/>
    <lineage>
        <taxon>Bacteria</taxon>
        <taxon>Pseudomonadati</taxon>
        <taxon>Pseudomonadota</taxon>
        <taxon>Alphaproteobacteria</taxon>
        <taxon>Sphingomonadales</taxon>
        <taxon>Sphingomonadaceae</taxon>
        <taxon>Sphingomonas</taxon>
    </lineage>
</organism>
<reference evidence="3" key="1">
    <citation type="submission" date="2023-07" db="EMBL/GenBank/DDBJ databases">
        <authorList>
            <person name="Kim M."/>
        </authorList>
    </citation>
    <scope>NUCLEOTIDE SEQUENCE</scope>
    <source>
        <strain evidence="3">BIUV-7</strain>
    </source>
</reference>
<dbReference type="RefSeq" id="WP_303546273.1">
    <property type="nucleotide sequence ID" value="NZ_JAUOTP010000011.1"/>
</dbReference>
<gene>
    <name evidence="3" type="ORF">Q4F19_19540</name>
</gene>
<feature type="transmembrane region" description="Helical" evidence="2">
    <location>
        <begin position="135"/>
        <end position="160"/>
    </location>
</feature>
<evidence type="ECO:0000256" key="1">
    <source>
        <dbReference type="SAM" id="MobiDB-lite"/>
    </source>
</evidence>
<feature type="transmembrane region" description="Helical" evidence="2">
    <location>
        <begin position="352"/>
        <end position="373"/>
    </location>
</feature>
<evidence type="ECO:0000313" key="3">
    <source>
        <dbReference type="EMBL" id="MDO6416586.1"/>
    </source>
</evidence>
<keyword evidence="2" id="KW-0812">Transmembrane</keyword>
<comment type="caution">
    <text evidence="3">The sequence shown here is derived from an EMBL/GenBank/DDBJ whole genome shotgun (WGS) entry which is preliminary data.</text>
</comment>
<evidence type="ECO:0000256" key="2">
    <source>
        <dbReference type="SAM" id="Phobius"/>
    </source>
</evidence>
<evidence type="ECO:0000313" key="4">
    <source>
        <dbReference type="Proteomes" id="UP001169764"/>
    </source>
</evidence>
<dbReference type="EMBL" id="JAUOTP010000011">
    <property type="protein sequence ID" value="MDO6416586.1"/>
    <property type="molecule type" value="Genomic_DNA"/>
</dbReference>
<proteinExistence type="predicted"/>
<keyword evidence="2" id="KW-0472">Membrane</keyword>
<feature type="transmembrane region" description="Helical" evidence="2">
    <location>
        <begin position="300"/>
        <end position="319"/>
    </location>
</feature>
<feature type="transmembrane region" description="Helical" evidence="2">
    <location>
        <begin position="20"/>
        <end position="38"/>
    </location>
</feature>